<evidence type="ECO:0000313" key="1">
    <source>
        <dbReference type="EMBL" id="KAK1544823.1"/>
    </source>
</evidence>
<accession>A0ABQ9SZ95</accession>
<keyword evidence="2" id="KW-1185">Reference proteome</keyword>
<dbReference type="GeneID" id="85370512"/>
<dbReference type="RefSeq" id="XP_060353941.1">
    <property type="nucleotide sequence ID" value="XM_060486613.1"/>
</dbReference>
<protein>
    <submittedName>
        <fullName evidence="1">Uncharacterized protein</fullName>
    </submittedName>
</protein>
<reference evidence="1 2" key="1">
    <citation type="submission" date="2016-10" db="EMBL/GenBank/DDBJ databases">
        <title>The genome sequence of Colletotrichum fioriniae PJ7.</title>
        <authorList>
            <person name="Baroncelli R."/>
        </authorList>
    </citation>
    <scope>NUCLEOTIDE SEQUENCE [LARGE SCALE GENOMIC DNA]</scope>
    <source>
        <strain evidence="1 2">IMI 384185</strain>
    </source>
</reference>
<dbReference type="Proteomes" id="UP001241169">
    <property type="component" value="Unassembled WGS sequence"/>
</dbReference>
<name>A0ABQ9SZ95_9PEZI</name>
<evidence type="ECO:0000313" key="2">
    <source>
        <dbReference type="Proteomes" id="UP001241169"/>
    </source>
</evidence>
<comment type="caution">
    <text evidence="1">The sequence shown here is derived from an EMBL/GenBank/DDBJ whole genome shotgun (WGS) entry which is preliminary data.</text>
</comment>
<sequence>MGAERNSSGGTQQKSQFHDKGDLYGVWIHSTGNRQNLRPLCWVFCLSLPAVGHEGGKCLQAVGCERTRLHELKKDKTALSDVADADHSTMLPDPLSDWPAVSLRCRVPRRMPSVIFDPSPTPTFPLSGRAPD</sequence>
<dbReference type="EMBL" id="MOPA01000002">
    <property type="protein sequence ID" value="KAK1544823.1"/>
    <property type="molecule type" value="Genomic_DNA"/>
</dbReference>
<gene>
    <name evidence="1" type="ORF">CPAR01_02325</name>
</gene>
<organism evidence="1 2">
    <name type="scientific">Colletotrichum paranaense</name>
    <dbReference type="NCBI Taxonomy" id="1914294"/>
    <lineage>
        <taxon>Eukaryota</taxon>
        <taxon>Fungi</taxon>
        <taxon>Dikarya</taxon>
        <taxon>Ascomycota</taxon>
        <taxon>Pezizomycotina</taxon>
        <taxon>Sordariomycetes</taxon>
        <taxon>Hypocreomycetidae</taxon>
        <taxon>Glomerellales</taxon>
        <taxon>Glomerellaceae</taxon>
        <taxon>Colletotrichum</taxon>
        <taxon>Colletotrichum acutatum species complex</taxon>
    </lineage>
</organism>
<proteinExistence type="predicted"/>